<sequence>MRTRIAFISDHASPIAALGGVDSGGQNVYVGELAYQLTKKGYAVDIFTRWEHPQLPQRVQWRKDVRVIHIEAGPVACLPKEQLLPYMATFRDNMLAFMREEGTTYELIHANFFMSALVAMEIKALLHIPFVVTFHALGHIRRLHQGEQDKFPPERLDIEQMAIHQADYVIAECPQDREDLIQYYQAPPDKIRVIPCGVNPEEMYAVDKRLARMQLKLPQDDVILLQLGRMVPRKGVDNVIQALPKLRYTGARIRLIIVGGETEVCEQGFNPEIARLKQLAKDLGVQAAVTFAGRKGREELKFFYAAADIFITTPWYEPFGITPLEAMACGTPVIGADVGGIKYSVKHGKTGLLVPPRDPAALAGAVNDLLQRRSVLEEMGNNAVKRVATLFTWQRVAQLMNKLYEQAISESAITAGGITHQA</sequence>
<dbReference type="GO" id="GO:0016757">
    <property type="term" value="F:glycosyltransferase activity"/>
    <property type="evidence" value="ECO:0007669"/>
    <property type="project" value="InterPro"/>
</dbReference>
<dbReference type="PANTHER" id="PTHR45947:SF3">
    <property type="entry name" value="SULFOQUINOVOSYL TRANSFERASE SQD2"/>
    <property type="match status" value="1"/>
</dbReference>
<dbReference type="RefSeq" id="WP_149837768.1">
    <property type="nucleotide sequence ID" value="NZ_VUOC01000002.1"/>
</dbReference>
<reference evidence="3 4" key="1">
    <citation type="submission" date="2019-09" db="EMBL/GenBank/DDBJ databases">
        <title>Chitinophaga ginsengihumi sp. nov., isolated from soil of ginseng rhizosphere.</title>
        <authorList>
            <person name="Lee J."/>
        </authorList>
    </citation>
    <scope>NUCLEOTIDE SEQUENCE [LARGE SCALE GENOMIC DNA]</scope>
    <source>
        <strain evidence="3 4">BN140078</strain>
    </source>
</reference>
<evidence type="ECO:0000313" key="3">
    <source>
        <dbReference type="EMBL" id="KAA2242893.1"/>
    </source>
</evidence>
<keyword evidence="3" id="KW-0808">Transferase</keyword>
<dbReference type="Proteomes" id="UP000324611">
    <property type="component" value="Unassembled WGS sequence"/>
</dbReference>
<keyword evidence="4" id="KW-1185">Reference proteome</keyword>
<proteinExistence type="predicted"/>
<dbReference type="InterPro" id="IPR028098">
    <property type="entry name" value="Glyco_trans_4-like_N"/>
</dbReference>
<reference evidence="3 4" key="2">
    <citation type="submission" date="2019-09" db="EMBL/GenBank/DDBJ databases">
        <authorList>
            <person name="Jin C."/>
        </authorList>
    </citation>
    <scope>NUCLEOTIDE SEQUENCE [LARGE SCALE GENOMIC DNA]</scope>
    <source>
        <strain evidence="3 4">BN140078</strain>
    </source>
</reference>
<dbReference type="InterPro" id="IPR001296">
    <property type="entry name" value="Glyco_trans_1"/>
</dbReference>
<comment type="caution">
    <text evidence="3">The sequence shown here is derived from an EMBL/GenBank/DDBJ whole genome shotgun (WGS) entry which is preliminary data.</text>
</comment>
<dbReference type="PANTHER" id="PTHR45947">
    <property type="entry name" value="SULFOQUINOVOSYL TRANSFERASE SQD2"/>
    <property type="match status" value="1"/>
</dbReference>
<evidence type="ECO:0000259" key="2">
    <source>
        <dbReference type="Pfam" id="PF13439"/>
    </source>
</evidence>
<gene>
    <name evidence="3" type="ORF">F0L74_10215</name>
</gene>
<dbReference type="Gene3D" id="3.40.50.2000">
    <property type="entry name" value="Glycogen Phosphorylase B"/>
    <property type="match status" value="2"/>
</dbReference>
<dbReference type="InterPro" id="IPR050194">
    <property type="entry name" value="Glycosyltransferase_grp1"/>
</dbReference>
<accession>A0A5B2VSW7</accession>
<protein>
    <submittedName>
        <fullName evidence="3">Glycosyltransferase family 1 protein</fullName>
    </submittedName>
</protein>
<evidence type="ECO:0000259" key="1">
    <source>
        <dbReference type="Pfam" id="PF00534"/>
    </source>
</evidence>
<dbReference type="AlphaFoldDB" id="A0A5B2VSW7"/>
<dbReference type="EMBL" id="VUOC01000002">
    <property type="protein sequence ID" value="KAA2242893.1"/>
    <property type="molecule type" value="Genomic_DNA"/>
</dbReference>
<feature type="domain" description="Glycosyl transferase family 1" evidence="1">
    <location>
        <begin position="209"/>
        <end position="385"/>
    </location>
</feature>
<name>A0A5B2VSW7_9BACT</name>
<dbReference type="Pfam" id="PF00534">
    <property type="entry name" value="Glycos_transf_1"/>
    <property type="match status" value="1"/>
</dbReference>
<organism evidence="3 4">
    <name type="scientific">Chitinophaga agrisoli</name>
    <dbReference type="NCBI Taxonomy" id="2607653"/>
    <lineage>
        <taxon>Bacteria</taxon>
        <taxon>Pseudomonadati</taxon>
        <taxon>Bacteroidota</taxon>
        <taxon>Chitinophagia</taxon>
        <taxon>Chitinophagales</taxon>
        <taxon>Chitinophagaceae</taxon>
        <taxon>Chitinophaga</taxon>
    </lineage>
</organism>
<dbReference type="Pfam" id="PF13439">
    <property type="entry name" value="Glyco_transf_4"/>
    <property type="match status" value="1"/>
</dbReference>
<dbReference type="SUPFAM" id="SSF53756">
    <property type="entry name" value="UDP-Glycosyltransferase/glycogen phosphorylase"/>
    <property type="match status" value="1"/>
</dbReference>
<feature type="domain" description="Glycosyltransferase subfamily 4-like N-terminal" evidence="2">
    <location>
        <begin position="24"/>
        <end position="201"/>
    </location>
</feature>
<evidence type="ECO:0000313" key="4">
    <source>
        <dbReference type="Proteomes" id="UP000324611"/>
    </source>
</evidence>